<reference evidence="1 2" key="1">
    <citation type="submission" date="2017-04" db="EMBL/GenBank/DDBJ databases">
        <authorList>
            <person name="Afonso C.L."/>
            <person name="Miller P.J."/>
            <person name="Scott M.A."/>
            <person name="Spackman E."/>
            <person name="Goraichik I."/>
            <person name="Dimitrov K.M."/>
            <person name="Suarez D.L."/>
            <person name="Swayne D.E."/>
        </authorList>
    </citation>
    <scope>NUCLEOTIDE SEQUENCE [LARGE SCALE GENOMIC DNA]</scope>
    <source>
        <strain evidence="1 2">A2P</strain>
    </source>
</reference>
<proteinExistence type="predicted"/>
<dbReference type="AlphaFoldDB" id="A0A1X7HSM8"/>
<protein>
    <submittedName>
        <fullName evidence="1">Uncharacterized protein</fullName>
    </submittedName>
</protein>
<sequence length="57" mass="6226">MTDAELAQAVREAVERLNAALAEAARHNLAVTLRTTSHQTTGGVEQVVLEPRIFKQL</sequence>
<dbReference type="Proteomes" id="UP000192936">
    <property type="component" value="Unassembled WGS sequence"/>
</dbReference>
<evidence type="ECO:0000313" key="2">
    <source>
        <dbReference type="Proteomes" id="UP000192936"/>
    </source>
</evidence>
<dbReference type="RefSeq" id="WP_167393477.1">
    <property type="nucleotide sequence ID" value="NZ_FXAK01000010.1"/>
</dbReference>
<name>A0A1X7HSM8_9PROT</name>
<evidence type="ECO:0000313" key="1">
    <source>
        <dbReference type="EMBL" id="SMF92241.1"/>
    </source>
</evidence>
<gene>
    <name evidence="1" type="ORF">SAMN02982917_0531</name>
</gene>
<dbReference type="STRING" id="286727.SAMN02982917_0531"/>
<accession>A0A1X7HSM8</accession>
<organism evidence="1 2">
    <name type="scientific">Azospirillum oryzae</name>
    <dbReference type="NCBI Taxonomy" id="286727"/>
    <lineage>
        <taxon>Bacteria</taxon>
        <taxon>Pseudomonadati</taxon>
        <taxon>Pseudomonadota</taxon>
        <taxon>Alphaproteobacteria</taxon>
        <taxon>Rhodospirillales</taxon>
        <taxon>Azospirillaceae</taxon>
        <taxon>Azospirillum</taxon>
    </lineage>
</organism>
<dbReference type="EMBL" id="FXAK01000010">
    <property type="protein sequence ID" value="SMF92241.1"/>
    <property type="molecule type" value="Genomic_DNA"/>
</dbReference>